<evidence type="ECO:0000256" key="1">
    <source>
        <dbReference type="ARBA" id="ARBA00009759"/>
    </source>
</evidence>
<accession>A0A1L3I926</accession>
<dbReference type="Proteomes" id="UP000183859">
    <property type="component" value="Chromosome"/>
</dbReference>
<comment type="similarity">
    <text evidence="1">Belongs to the inositol monophosphatase superfamily.</text>
</comment>
<comment type="cofactor">
    <cofactor evidence="5">
        <name>Mg(2+)</name>
        <dbReference type="ChEBI" id="CHEBI:18420"/>
    </cofactor>
</comment>
<evidence type="ECO:0000256" key="2">
    <source>
        <dbReference type="ARBA" id="ARBA00022723"/>
    </source>
</evidence>
<feature type="binding site" evidence="5">
    <location>
        <position position="87"/>
    </location>
    <ligand>
        <name>Mg(2+)</name>
        <dbReference type="ChEBI" id="CHEBI:18420"/>
        <label>1</label>
        <note>catalytic</note>
    </ligand>
</feature>
<evidence type="ECO:0000256" key="5">
    <source>
        <dbReference type="PIRSR" id="PIRSR600760-2"/>
    </source>
</evidence>
<keyword evidence="4 5" id="KW-0460">Magnesium</keyword>
<dbReference type="Gene3D" id="3.40.190.80">
    <property type="match status" value="1"/>
</dbReference>
<dbReference type="GO" id="GO:0008934">
    <property type="term" value="F:inositol monophosphate 1-phosphatase activity"/>
    <property type="evidence" value="ECO:0007669"/>
    <property type="project" value="TreeGrafter"/>
</dbReference>
<sequence length="267" mass="28797">MPETDLSLLIRAAEQAGDIACRYSGPTAQKWEKPDGAGPVTEADLAVNAMLADLLPQARPDYGWLSEESEDSQTRLERDKVFIIDPIDGTRSFTEGSRTWAHSLAVAEQGRVTAAVIYLPQRELMYCATAGRGATCNGTPVAISGQIDLALAQVLAAKPMLAPKHWQGGVVPKFQCSHRPSLAYRMARVADASFDAMLTLRPSWEWDIAAGDLIIREAGGRCSDRFGADLLFNNPHPTLNGVVAAPSLLHDQLIAALDPKSPGLRPL</sequence>
<feature type="binding site" evidence="5">
    <location>
        <position position="67"/>
    </location>
    <ligand>
        <name>Mg(2+)</name>
        <dbReference type="ChEBI" id="CHEBI:18420"/>
        <label>1</label>
        <note>catalytic</note>
    </ligand>
</feature>
<dbReference type="PANTHER" id="PTHR20854:SF4">
    <property type="entry name" value="INOSITOL-1-MONOPHOSPHATASE-RELATED"/>
    <property type="match status" value="1"/>
</dbReference>
<feature type="binding site" evidence="5">
    <location>
        <position position="88"/>
    </location>
    <ligand>
        <name>Mg(2+)</name>
        <dbReference type="ChEBI" id="CHEBI:18420"/>
        <label>1</label>
        <note>catalytic</note>
    </ligand>
</feature>
<evidence type="ECO:0000256" key="4">
    <source>
        <dbReference type="ARBA" id="ARBA00022842"/>
    </source>
</evidence>
<dbReference type="InterPro" id="IPR020583">
    <property type="entry name" value="Inositol_monoP_metal-BS"/>
</dbReference>
<feature type="binding site" evidence="5">
    <location>
        <position position="207"/>
    </location>
    <ligand>
        <name>Mg(2+)</name>
        <dbReference type="ChEBI" id="CHEBI:18420"/>
        <label>1</label>
        <note>catalytic</note>
    </ligand>
</feature>
<dbReference type="OrthoDB" id="9785695at2"/>
<feature type="binding site" evidence="5">
    <location>
        <position position="85"/>
    </location>
    <ligand>
        <name>Mg(2+)</name>
        <dbReference type="ChEBI" id="CHEBI:18420"/>
        <label>1</label>
        <note>catalytic</note>
    </ligand>
</feature>
<dbReference type="InterPro" id="IPR020550">
    <property type="entry name" value="Inositol_monophosphatase_CS"/>
</dbReference>
<evidence type="ECO:0000313" key="7">
    <source>
        <dbReference type="Proteomes" id="UP000183859"/>
    </source>
</evidence>
<dbReference type="EC" id="3.1.3.25" evidence="6"/>
<dbReference type="GO" id="GO:0007165">
    <property type="term" value="P:signal transduction"/>
    <property type="evidence" value="ECO:0007669"/>
    <property type="project" value="TreeGrafter"/>
</dbReference>
<dbReference type="Pfam" id="PF00459">
    <property type="entry name" value="Inositol_P"/>
    <property type="match status" value="1"/>
</dbReference>
<dbReference type="Gene3D" id="3.30.540.10">
    <property type="entry name" value="Fructose-1,6-Bisphosphatase, subunit A, domain 1"/>
    <property type="match status" value="1"/>
</dbReference>
<dbReference type="CDD" id="cd01638">
    <property type="entry name" value="CysQ"/>
    <property type="match status" value="1"/>
</dbReference>
<proteinExistence type="inferred from homology"/>
<dbReference type="GO" id="GO:0046872">
    <property type="term" value="F:metal ion binding"/>
    <property type="evidence" value="ECO:0007669"/>
    <property type="project" value="UniProtKB-KW"/>
</dbReference>
<dbReference type="EMBL" id="CP016364">
    <property type="protein sequence ID" value="APG48617.1"/>
    <property type="molecule type" value="Genomic_DNA"/>
</dbReference>
<dbReference type="PRINTS" id="PR00377">
    <property type="entry name" value="IMPHPHTASES"/>
</dbReference>
<reference evidence="7" key="1">
    <citation type="submission" date="2016-07" db="EMBL/GenBank/DDBJ databases">
        <title>Phaeobacter portensis sp. nov., a tropodithietic acid producing bacterium isolated from a German harbor.</title>
        <authorList>
            <person name="Freese H.M."/>
            <person name="Bunk B."/>
            <person name="Breider S."/>
            <person name="Brinkhoff T."/>
        </authorList>
    </citation>
    <scope>NUCLEOTIDE SEQUENCE [LARGE SCALE GENOMIC DNA]</scope>
    <source>
        <strain evidence="7">P97</strain>
    </source>
</reference>
<name>A0A1L3I926_9RHOB</name>
<keyword evidence="2 5" id="KW-0479">Metal-binding</keyword>
<organism evidence="6 7">
    <name type="scientific">Phaeobacter porticola</name>
    <dbReference type="NCBI Taxonomy" id="1844006"/>
    <lineage>
        <taxon>Bacteria</taxon>
        <taxon>Pseudomonadati</taxon>
        <taxon>Pseudomonadota</taxon>
        <taxon>Alphaproteobacteria</taxon>
        <taxon>Rhodobacterales</taxon>
        <taxon>Roseobacteraceae</taxon>
        <taxon>Phaeobacter</taxon>
    </lineage>
</organism>
<dbReference type="PANTHER" id="PTHR20854">
    <property type="entry name" value="INOSITOL MONOPHOSPHATASE"/>
    <property type="match status" value="1"/>
</dbReference>
<dbReference type="SUPFAM" id="SSF56655">
    <property type="entry name" value="Carbohydrate phosphatase"/>
    <property type="match status" value="1"/>
</dbReference>
<dbReference type="STRING" id="1844006.PhaeoP97_03259"/>
<keyword evidence="7" id="KW-1185">Reference proteome</keyword>
<keyword evidence="3 6" id="KW-0378">Hydrolase</keyword>
<protein>
    <submittedName>
        <fullName evidence="6">Inositol-1-monophosphatase SuhB</fullName>
        <ecNumber evidence="6">3.1.3.25</ecNumber>
    </submittedName>
</protein>
<evidence type="ECO:0000313" key="6">
    <source>
        <dbReference type="EMBL" id="APG48617.1"/>
    </source>
</evidence>
<dbReference type="InterPro" id="IPR000760">
    <property type="entry name" value="Inositol_monophosphatase-like"/>
</dbReference>
<dbReference type="KEGG" id="php:PhaeoP97_03259"/>
<dbReference type="GO" id="GO:0046854">
    <property type="term" value="P:phosphatidylinositol phosphate biosynthetic process"/>
    <property type="evidence" value="ECO:0007669"/>
    <property type="project" value="InterPro"/>
</dbReference>
<dbReference type="PROSITE" id="PS00629">
    <property type="entry name" value="IMP_1"/>
    <property type="match status" value="1"/>
</dbReference>
<dbReference type="GO" id="GO:0006020">
    <property type="term" value="P:inositol metabolic process"/>
    <property type="evidence" value="ECO:0007669"/>
    <property type="project" value="TreeGrafter"/>
</dbReference>
<dbReference type="PROSITE" id="PS00630">
    <property type="entry name" value="IMP_2"/>
    <property type="match status" value="1"/>
</dbReference>
<evidence type="ECO:0000256" key="3">
    <source>
        <dbReference type="ARBA" id="ARBA00022801"/>
    </source>
</evidence>
<dbReference type="RefSeq" id="WP_072505922.1">
    <property type="nucleotide sequence ID" value="NZ_CP016364.1"/>
</dbReference>
<gene>
    <name evidence="6" type="primary">suhB2</name>
    <name evidence="6" type="ORF">PhaeoP97_03259</name>
</gene>
<dbReference type="AlphaFoldDB" id="A0A1L3I926"/>